<keyword evidence="2" id="KW-1185">Reference proteome</keyword>
<protein>
    <recommendedName>
        <fullName evidence="3">Lipocalin-like domain-containing protein</fullName>
    </recommendedName>
</protein>
<dbReference type="Proteomes" id="UP001597441">
    <property type="component" value="Unassembled WGS sequence"/>
</dbReference>
<sequence length="131" mass="14457">MFSNCSSNEVNVDPQNVKYLWHLVNVTGGVAGVDKTFNLNTVVWAFNDETKKLVVENNNDDQAAEDGLDSGTYDFDVIEIDGKTYLSINDNEFGNFLVSGNLLTINQNIMSSGTGADGFVYTFQRTIELVN</sequence>
<reference evidence="2" key="1">
    <citation type="journal article" date="2019" name="Int. J. Syst. Evol. Microbiol.">
        <title>The Global Catalogue of Microorganisms (GCM) 10K type strain sequencing project: providing services to taxonomists for standard genome sequencing and annotation.</title>
        <authorList>
            <consortium name="The Broad Institute Genomics Platform"/>
            <consortium name="The Broad Institute Genome Sequencing Center for Infectious Disease"/>
            <person name="Wu L."/>
            <person name="Ma J."/>
        </authorList>
    </citation>
    <scope>NUCLEOTIDE SEQUENCE [LARGE SCALE GENOMIC DNA]</scope>
    <source>
        <strain evidence="2">KCTC 42903</strain>
    </source>
</reference>
<comment type="caution">
    <text evidence="1">The sequence shown here is derived from an EMBL/GenBank/DDBJ whole genome shotgun (WGS) entry which is preliminary data.</text>
</comment>
<dbReference type="EMBL" id="JBHULK010000003">
    <property type="protein sequence ID" value="MFD2535565.1"/>
    <property type="molecule type" value="Genomic_DNA"/>
</dbReference>
<dbReference type="RefSeq" id="WP_388018274.1">
    <property type="nucleotide sequence ID" value="NZ_JBHUDT010000003.1"/>
</dbReference>
<evidence type="ECO:0000313" key="1">
    <source>
        <dbReference type="EMBL" id="MFD2535565.1"/>
    </source>
</evidence>
<evidence type="ECO:0000313" key="2">
    <source>
        <dbReference type="Proteomes" id="UP001597441"/>
    </source>
</evidence>
<accession>A0ABW5JTW9</accession>
<proteinExistence type="predicted"/>
<organism evidence="1 2">
    <name type="scientific">Gelatiniphilus marinus</name>
    <dbReference type="NCBI Taxonomy" id="1759464"/>
    <lineage>
        <taxon>Bacteria</taxon>
        <taxon>Pseudomonadati</taxon>
        <taxon>Bacteroidota</taxon>
        <taxon>Flavobacteriia</taxon>
        <taxon>Flavobacteriales</taxon>
        <taxon>Flavobacteriaceae</taxon>
        <taxon>Gelatiniphilus</taxon>
    </lineage>
</organism>
<name>A0ABW5JTW9_9FLAO</name>
<gene>
    <name evidence="1" type="ORF">ACFSQS_10670</name>
</gene>
<evidence type="ECO:0008006" key="3">
    <source>
        <dbReference type="Google" id="ProtNLM"/>
    </source>
</evidence>